<dbReference type="PANTHER" id="PTHR30353">
    <property type="entry name" value="INNER MEMBRANE PROTEIN DEDA-RELATED"/>
    <property type="match status" value="1"/>
</dbReference>
<keyword evidence="4 7" id="KW-0812">Transmembrane</keyword>
<feature type="transmembrane region" description="Helical" evidence="7">
    <location>
        <begin position="164"/>
        <end position="184"/>
    </location>
</feature>
<evidence type="ECO:0000256" key="5">
    <source>
        <dbReference type="ARBA" id="ARBA00022989"/>
    </source>
</evidence>
<proteinExistence type="inferred from homology"/>
<protein>
    <recommendedName>
        <fullName evidence="8">VTT domain-containing protein</fullName>
    </recommendedName>
</protein>
<comment type="caution">
    <text evidence="9">The sequence shown here is derived from an EMBL/GenBank/DDBJ whole genome shotgun (WGS) entry which is preliminary data.</text>
</comment>
<dbReference type="InterPro" id="IPR032816">
    <property type="entry name" value="VTT_dom"/>
</dbReference>
<dbReference type="RefSeq" id="WP_130648534.1">
    <property type="nucleotide sequence ID" value="NZ_BMHA01000005.1"/>
</dbReference>
<name>A0A8J3ERU9_9ACTN</name>
<evidence type="ECO:0000256" key="2">
    <source>
        <dbReference type="ARBA" id="ARBA00010792"/>
    </source>
</evidence>
<feature type="domain" description="VTT" evidence="8">
    <location>
        <begin position="78"/>
        <end position="184"/>
    </location>
</feature>
<evidence type="ECO:0000313" key="9">
    <source>
        <dbReference type="EMBL" id="GGI05772.1"/>
    </source>
</evidence>
<gene>
    <name evidence="9" type="ORF">GCM10011354_15760</name>
</gene>
<comment type="similarity">
    <text evidence="2 7">Belongs to the DedA family.</text>
</comment>
<organism evidence="9 10">
    <name type="scientific">Egicoccus halophilus</name>
    <dbReference type="NCBI Taxonomy" id="1670830"/>
    <lineage>
        <taxon>Bacteria</taxon>
        <taxon>Bacillati</taxon>
        <taxon>Actinomycetota</taxon>
        <taxon>Nitriliruptoria</taxon>
        <taxon>Egicoccales</taxon>
        <taxon>Egicoccaceae</taxon>
        <taxon>Egicoccus</taxon>
    </lineage>
</organism>
<feature type="transmembrane region" description="Helical" evidence="7">
    <location>
        <begin position="21"/>
        <end position="44"/>
    </location>
</feature>
<feature type="transmembrane region" description="Helical" evidence="7">
    <location>
        <begin position="78"/>
        <end position="96"/>
    </location>
</feature>
<dbReference type="Pfam" id="PF09335">
    <property type="entry name" value="VTT_dom"/>
    <property type="match status" value="1"/>
</dbReference>
<dbReference type="OrthoDB" id="9813426at2"/>
<accession>A0A8J3ERU9</accession>
<evidence type="ECO:0000256" key="1">
    <source>
        <dbReference type="ARBA" id="ARBA00004651"/>
    </source>
</evidence>
<evidence type="ECO:0000256" key="7">
    <source>
        <dbReference type="RuleBase" id="RU367016"/>
    </source>
</evidence>
<evidence type="ECO:0000259" key="8">
    <source>
        <dbReference type="Pfam" id="PF09335"/>
    </source>
</evidence>
<evidence type="ECO:0000256" key="3">
    <source>
        <dbReference type="ARBA" id="ARBA00022475"/>
    </source>
</evidence>
<reference evidence="9" key="1">
    <citation type="journal article" date="2014" name="Int. J. Syst. Evol. Microbiol.">
        <title>Complete genome sequence of Corynebacterium casei LMG S-19264T (=DSM 44701T), isolated from a smear-ripened cheese.</title>
        <authorList>
            <consortium name="US DOE Joint Genome Institute (JGI-PGF)"/>
            <person name="Walter F."/>
            <person name="Albersmeier A."/>
            <person name="Kalinowski J."/>
            <person name="Ruckert C."/>
        </authorList>
    </citation>
    <scope>NUCLEOTIDE SEQUENCE</scope>
    <source>
        <strain evidence="9">CGMCC 1.14988</strain>
    </source>
</reference>
<feature type="transmembrane region" description="Helical" evidence="7">
    <location>
        <begin position="196"/>
        <end position="216"/>
    </location>
</feature>
<sequence length="233" mass="24539">MSAVPPEAAPVPQDRVPLRRALLAVAVLRFVIPIAMLPLIPVMLGERFLLLLALRPGKELLLLGGARARFGDVTVLELWLAVFPFLVVGVWAFFALGRLYRDALRTGDGPAWLHRAVPADKLLLADRILAKRGPAIAILGRIATVPPTVLAAAAGASDVSTRRYLLADLVGSIAGFGTAVGAGYALGQAYEDGGPWLTGLGIAIVFVLVTLLTSWIQREAEAMAPAAPVEGEG</sequence>
<evidence type="ECO:0000256" key="4">
    <source>
        <dbReference type="ARBA" id="ARBA00022692"/>
    </source>
</evidence>
<comment type="subcellular location">
    <subcellularLocation>
        <location evidence="1 7">Cell membrane</location>
        <topology evidence="1 7">Multi-pass membrane protein</topology>
    </subcellularLocation>
</comment>
<keyword evidence="5 7" id="KW-1133">Transmembrane helix</keyword>
<dbReference type="InterPro" id="IPR032818">
    <property type="entry name" value="DedA-like"/>
</dbReference>
<dbReference type="EMBL" id="BMHA01000005">
    <property type="protein sequence ID" value="GGI05772.1"/>
    <property type="molecule type" value="Genomic_DNA"/>
</dbReference>
<dbReference type="AlphaFoldDB" id="A0A8J3ERU9"/>
<evidence type="ECO:0000256" key="6">
    <source>
        <dbReference type="ARBA" id="ARBA00023136"/>
    </source>
</evidence>
<dbReference type="GO" id="GO:0005886">
    <property type="term" value="C:plasma membrane"/>
    <property type="evidence" value="ECO:0007669"/>
    <property type="project" value="UniProtKB-SubCell"/>
</dbReference>
<dbReference type="Proteomes" id="UP000650511">
    <property type="component" value="Unassembled WGS sequence"/>
</dbReference>
<keyword evidence="3 7" id="KW-1003">Cell membrane</keyword>
<reference evidence="9" key="2">
    <citation type="submission" date="2020-09" db="EMBL/GenBank/DDBJ databases">
        <authorList>
            <person name="Sun Q."/>
            <person name="Zhou Y."/>
        </authorList>
    </citation>
    <scope>NUCLEOTIDE SEQUENCE</scope>
    <source>
        <strain evidence="9">CGMCC 1.14988</strain>
    </source>
</reference>
<keyword evidence="6 7" id="KW-0472">Membrane</keyword>
<dbReference type="PANTHER" id="PTHR30353:SF0">
    <property type="entry name" value="TRANSMEMBRANE PROTEIN"/>
    <property type="match status" value="1"/>
</dbReference>
<keyword evidence="10" id="KW-1185">Reference proteome</keyword>
<evidence type="ECO:0000313" key="10">
    <source>
        <dbReference type="Proteomes" id="UP000650511"/>
    </source>
</evidence>